<dbReference type="Gene3D" id="2.80.10.50">
    <property type="match status" value="1"/>
</dbReference>
<organism evidence="3 4">
    <name type="scientific">Streptomyces dioscori</name>
    <dbReference type="NCBI Taxonomy" id="2109333"/>
    <lineage>
        <taxon>Bacteria</taxon>
        <taxon>Bacillati</taxon>
        <taxon>Actinomycetota</taxon>
        <taxon>Actinomycetes</taxon>
        <taxon>Kitasatosporales</taxon>
        <taxon>Streptomycetaceae</taxon>
        <taxon>Streptomyces</taxon>
        <taxon>Streptomyces aurantiacus group</taxon>
    </lineage>
</organism>
<proteinExistence type="predicted"/>
<evidence type="ECO:0000313" key="4">
    <source>
        <dbReference type="Proteomes" id="UP000240429"/>
    </source>
</evidence>
<name>A0A2P8Q088_9ACTN</name>
<dbReference type="SUPFAM" id="SSF50370">
    <property type="entry name" value="Ricin B-like lectins"/>
    <property type="match status" value="1"/>
</dbReference>
<gene>
    <name evidence="3" type="ORF">C6Y14_29635</name>
</gene>
<dbReference type="Pfam" id="PF14200">
    <property type="entry name" value="RicinB_lectin_2"/>
    <property type="match status" value="1"/>
</dbReference>
<dbReference type="InterPro" id="IPR000772">
    <property type="entry name" value="Ricin_B_lectin"/>
</dbReference>
<dbReference type="CDD" id="cd00161">
    <property type="entry name" value="beta-trefoil_Ricin-like"/>
    <property type="match status" value="1"/>
</dbReference>
<evidence type="ECO:0000259" key="2">
    <source>
        <dbReference type="SMART" id="SM00458"/>
    </source>
</evidence>
<protein>
    <submittedName>
        <fullName evidence="3">Hydrogenase expression protein</fullName>
    </submittedName>
</protein>
<feature type="compositionally biased region" description="Polar residues" evidence="1">
    <location>
        <begin position="36"/>
        <end position="46"/>
    </location>
</feature>
<keyword evidence="4" id="KW-1185">Reference proteome</keyword>
<dbReference type="InterPro" id="IPR035992">
    <property type="entry name" value="Ricin_B-like_lectins"/>
</dbReference>
<evidence type="ECO:0000313" key="3">
    <source>
        <dbReference type="EMBL" id="PSM39661.1"/>
    </source>
</evidence>
<feature type="domain" description="Ricin B lectin" evidence="2">
    <location>
        <begin position="281"/>
        <end position="432"/>
    </location>
</feature>
<feature type="compositionally biased region" description="Low complexity" evidence="1">
    <location>
        <begin position="79"/>
        <end position="88"/>
    </location>
</feature>
<feature type="region of interest" description="Disordered" evidence="1">
    <location>
        <begin position="1"/>
        <end position="137"/>
    </location>
</feature>
<evidence type="ECO:0000256" key="1">
    <source>
        <dbReference type="SAM" id="MobiDB-lite"/>
    </source>
</evidence>
<feature type="compositionally biased region" description="Basic and acidic residues" evidence="1">
    <location>
        <begin position="227"/>
        <end position="238"/>
    </location>
</feature>
<dbReference type="AlphaFoldDB" id="A0A2P8Q088"/>
<reference evidence="3 4" key="1">
    <citation type="submission" date="2018-03" db="EMBL/GenBank/DDBJ databases">
        <title>Streptomyces dioscori sp. nov., a novel endophytic actinobacterium isolated from bulbil of Dioscorea bulbifera L.</title>
        <authorList>
            <person name="Zhikuan W."/>
        </authorList>
    </citation>
    <scope>NUCLEOTIDE SEQUENCE [LARGE SCALE GENOMIC DNA]</scope>
    <source>
        <strain evidence="3 4">A217</strain>
    </source>
</reference>
<feature type="compositionally biased region" description="Low complexity" evidence="1">
    <location>
        <begin position="239"/>
        <end position="252"/>
    </location>
</feature>
<dbReference type="Proteomes" id="UP000240429">
    <property type="component" value="Unassembled WGS sequence"/>
</dbReference>
<comment type="caution">
    <text evidence="3">The sequence shown here is derived from an EMBL/GenBank/DDBJ whole genome shotgun (WGS) entry which is preliminary data.</text>
</comment>
<feature type="compositionally biased region" description="Low complexity" evidence="1">
    <location>
        <begin position="49"/>
        <end position="69"/>
    </location>
</feature>
<dbReference type="PROSITE" id="PS50231">
    <property type="entry name" value="RICIN_B_LECTIN"/>
    <property type="match status" value="1"/>
</dbReference>
<dbReference type="EMBL" id="PYBJ01000023">
    <property type="protein sequence ID" value="PSM39661.1"/>
    <property type="molecule type" value="Genomic_DNA"/>
</dbReference>
<feature type="region of interest" description="Disordered" evidence="1">
    <location>
        <begin position="195"/>
        <end position="273"/>
    </location>
</feature>
<sequence>MSDQQKAPGESSASAAEAGTPDAEAVAAQLAGSGTGKPQTASTSEGTDAGKAAASEPEAGADPAPSAAPDAEKAGSDPATKATKATKAGKPEAEAETEPEAGAGAGAGENAQGAAGSSEGEAANGSGAQAVSAAATREQHEAVAIAAVGKNTAVSTQSAVGRPRKPVLAGAALAGALLVAVPLLITVTDKDEEKKNVDNAASDTVLNEAGGPAGVFETQTPSPSASEPKKKAATKKADAVAAPPVAEEAAAPAPKPSPSPSKKKKKTATKKAASTLPAVLTRVLIKNNTNGTCVDVPGFSSGRADGPVTHATCNSNTDDNQLWNVEKRYDKAGPGGAPLFQIRNVMDSMCLDLPGYQGVGGATKVTEFPCNGTTNDNQLWWLDKQSDGRFWIRNAASNNQCLDSYANNDSTRSLIIWPCAPEGQNNHEWVFTRS</sequence>
<dbReference type="RefSeq" id="WP_107019929.1">
    <property type="nucleotide sequence ID" value="NZ_KZ679050.1"/>
</dbReference>
<dbReference type="SMART" id="SM00458">
    <property type="entry name" value="RICIN"/>
    <property type="match status" value="1"/>
</dbReference>
<accession>A0A2P8Q088</accession>
<feature type="compositionally biased region" description="Low complexity" evidence="1">
    <location>
        <begin position="108"/>
        <end position="130"/>
    </location>
</feature>
<dbReference type="OrthoDB" id="3444343at2"/>